<dbReference type="Gene3D" id="2.130.10.10">
    <property type="entry name" value="YVTN repeat-like/Quinoprotein amine dehydrogenase"/>
    <property type="match status" value="1"/>
</dbReference>
<proteinExistence type="predicted"/>
<dbReference type="SMART" id="SM00564">
    <property type="entry name" value="PQQ"/>
    <property type="match status" value="2"/>
</dbReference>
<evidence type="ECO:0000259" key="3">
    <source>
        <dbReference type="Pfam" id="PF04773"/>
    </source>
</evidence>
<feature type="compositionally biased region" description="Low complexity" evidence="1">
    <location>
        <begin position="461"/>
        <end position="471"/>
    </location>
</feature>
<dbReference type="Pfam" id="PF04773">
    <property type="entry name" value="FecR"/>
    <property type="match status" value="1"/>
</dbReference>
<dbReference type="EMBL" id="MWQY01000007">
    <property type="protein sequence ID" value="ORC35843.1"/>
    <property type="molecule type" value="Genomic_DNA"/>
</dbReference>
<evidence type="ECO:0000259" key="4">
    <source>
        <dbReference type="Pfam" id="PF13360"/>
    </source>
</evidence>
<feature type="domain" description="FecR protein" evidence="3">
    <location>
        <begin position="84"/>
        <end position="183"/>
    </location>
</feature>
<dbReference type="InterPro" id="IPR006860">
    <property type="entry name" value="FecR"/>
</dbReference>
<evidence type="ECO:0000256" key="2">
    <source>
        <dbReference type="SAM" id="SignalP"/>
    </source>
</evidence>
<dbReference type="PANTHER" id="PTHR38731:SF1">
    <property type="entry name" value="FECR PROTEIN DOMAIN-CONTAINING PROTEIN"/>
    <property type="match status" value="1"/>
</dbReference>
<dbReference type="InterPro" id="IPR015943">
    <property type="entry name" value="WD40/YVTN_repeat-like_dom_sf"/>
</dbReference>
<evidence type="ECO:0000256" key="1">
    <source>
        <dbReference type="SAM" id="MobiDB-lite"/>
    </source>
</evidence>
<dbReference type="RefSeq" id="WP_083049583.1">
    <property type="nucleotide sequence ID" value="NZ_MWQY01000007.1"/>
</dbReference>
<feature type="compositionally biased region" description="Pro residues" evidence="1">
    <location>
        <begin position="397"/>
        <end position="406"/>
    </location>
</feature>
<dbReference type="STRING" id="1963862.B4O97_07170"/>
<dbReference type="OrthoDB" id="369729at2"/>
<dbReference type="InterPro" id="IPR018391">
    <property type="entry name" value="PQQ_b-propeller_rpt"/>
</dbReference>
<dbReference type="PANTHER" id="PTHR38731">
    <property type="entry name" value="LIPL45-RELATED LIPOPROTEIN-RELATED"/>
    <property type="match status" value="1"/>
</dbReference>
<keyword evidence="6" id="KW-1185">Reference proteome</keyword>
<organism evidence="5 6">
    <name type="scientific">Marispirochaeta aestuarii</name>
    <dbReference type="NCBI Taxonomy" id="1963862"/>
    <lineage>
        <taxon>Bacteria</taxon>
        <taxon>Pseudomonadati</taxon>
        <taxon>Spirochaetota</taxon>
        <taxon>Spirochaetia</taxon>
        <taxon>Spirochaetales</taxon>
        <taxon>Spirochaetaceae</taxon>
        <taxon>Marispirochaeta</taxon>
    </lineage>
</organism>
<protein>
    <submittedName>
        <fullName evidence="5">Uncharacterized protein</fullName>
    </submittedName>
</protein>
<comment type="caution">
    <text evidence="5">The sequence shown here is derived from an EMBL/GenBank/DDBJ whole genome shotgun (WGS) entry which is preliminary data.</text>
</comment>
<feature type="compositionally biased region" description="Low complexity" evidence="1">
    <location>
        <begin position="407"/>
        <end position="424"/>
    </location>
</feature>
<sequence length="911" mass="96149">MKRVLLPLSLILVLLVAGCSKREPEPKTSTAIVPSPTVVSQELPPVEAPALDEGIIAYISGEVDIADESGWFPAEIGDLITPADRIRTAADSSCEIQFGRIAVISLQENTEIDISRINLTPESSKVGIAMAAGTVLSKVQKLSGSDSFSVRTQSAVCGVRGTEFSVSTDASGQSVFAVKEGSVAILSPDIDTEELKDQLAGQDAETEELIDQLLETAPRVEANQEITLGPDFAEETREAAESIKRSVTEIAAAESPEEREEKTRDLAAATAQTARILRTESSGPAEISPEKREVLKQTDKMRILEIPVAAAKDGGSELPKIRLHKIAVKADPADVEILLNGERAGKGSYSALFEEGSSLSFTLRRDGYAEYQLAISVSSDSARLYNVKLASLSSQAPTPPAAPQVPPASSAPEPQTEAAPEAQSVPARSEEPQPRAETVPPAAVAAAPAPPAPESPPPAPAAASPRTEVPRQPAPRPQPVSQSEPTARTEAEIPAQPEPPSEPRPAPAGPETVRISLTASPADALVQLDRGISGTGRASVEAMPGDRLSVTVSRRGFTEERITLEVGDSPVSRHIVLQEQPVLFSSSASQTILIGLAASDGLLLASDARGTLSAVDLDGKILWRTESSNRPNENNLPVVAGTRLVFSGSRELLIADLVTGKALQRIPLQSSRSHLFGRRAVPYQDKILYPANKSLDFLDPATGSFSRFADLGTAGSRMSPGIYRDMILIADQEGTFLMIGAGGRLETSIPTGALQPLAQAVSVHGDRAVFSGRRGDVVCLDLQKRVVIWEKSLGDTGVAIATDIAVGDSGIYPYGMDGTIYGLDPDDGTELFTPIRGAATPPLILDGGRQFVYGTRDRKLIIAAADTGTTSKSLDLTEQASTRPVIIPGDSLIALGTREGHVILIEPAGIR</sequence>
<evidence type="ECO:0000313" key="5">
    <source>
        <dbReference type="EMBL" id="ORC35843.1"/>
    </source>
</evidence>
<evidence type="ECO:0000313" key="6">
    <source>
        <dbReference type="Proteomes" id="UP000192343"/>
    </source>
</evidence>
<gene>
    <name evidence="5" type="ORF">B4O97_07170</name>
</gene>
<feature type="compositionally biased region" description="Pro residues" evidence="1">
    <location>
        <begin position="496"/>
        <end position="508"/>
    </location>
</feature>
<feature type="region of interest" description="Disordered" evidence="1">
    <location>
        <begin position="393"/>
        <end position="512"/>
    </location>
</feature>
<dbReference type="Gene3D" id="2.40.10.480">
    <property type="match status" value="1"/>
</dbReference>
<feature type="signal peptide" evidence="2">
    <location>
        <begin position="1"/>
        <end position="22"/>
    </location>
</feature>
<dbReference type="Pfam" id="PF13360">
    <property type="entry name" value="PQQ_2"/>
    <property type="match status" value="1"/>
</dbReference>
<accession>A0A1Y1RZ41</accession>
<keyword evidence="2" id="KW-0732">Signal</keyword>
<dbReference type="InterPro" id="IPR002372">
    <property type="entry name" value="PQQ_rpt_dom"/>
</dbReference>
<dbReference type="AlphaFoldDB" id="A0A1Y1RZ41"/>
<name>A0A1Y1RZ41_9SPIO</name>
<feature type="chain" id="PRO_5013141375" evidence="2">
    <location>
        <begin position="23"/>
        <end position="911"/>
    </location>
</feature>
<feature type="compositionally biased region" description="Low complexity" evidence="1">
    <location>
        <begin position="435"/>
        <end position="447"/>
    </location>
</feature>
<dbReference type="Proteomes" id="UP000192343">
    <property type="component" value="Unassembled WGS sequence"/>
</dbReference>
<dbReference type="SUPFAM" id="SSF50998">
    <property type="entry name" value="Quinoprotein alcohol dehydrogenase-like"/>
    <property type="match status" value="1"/>
</dbReference>
<dbReference type="PROSITE" id="PS51257">
    <property type="entry name" value="PROKAR_LIPOPROTEIN"/>
    <property type="match status" value="1"/>
</dbReference>
<dbReference type="InterPro" id="IPR011047">
    <property type="entry name" value="Quinoprotein_ADH-like_sf"/>
</dbReference>
<reference evidence="5 6" key="1">
    <citation type="submission" date="2017-03" db="EMBL/GenBank/DDBJ databases">
        <title>Draft Genome sequence of Marispirochaeta sp. strain JC444.</title>
        <authorList>
            <person name="Shivani Y."/>
            <person name="Subhash Y."/>
            <person name="Sasikala C."/>
            <person name="Ramana C."/>
        </authorList>
    </citation>
    <scope>NUCLEOTIDE SEQUENCE [LARGE SCALE GENOMIC DNA]</scope>
    <source>
        <strain evidence="5 6">JC444</strain>
    </source>
</reference>
<dbReference type="Gene3D" id="2.60.120.1440">
    <property type="match status" value="1"/>
</dbReference>
<feature type="domain" description="Pyrrolo-quinoline quinone repeat" evidence="4">
    <location>
        <begin position="757"/>
        <end position="878"/>
    </location>
</feature>
<feature type="compositionally biased region" description="Pro residues" evidence="1">
    <location>
        <begin position="448"/>
        <end position="460"/>
    </location>
</feature>